<organism evidence="1 2">
    <name type="scientific">Portunus trituberculatus</name>
    <name type="common">Swimming crab</name>
    <name type="synonym">Neptunus trituberculatus</name>
    <dbReference type="NCBI Taxonomy" id="210409"/>
    <lineage>
        <taxon>Eukaryota</taxon>
        <taxon>Metazoa</taxon>
        <taxon>Ecdysozoa</taxon>
        <taxon>Arthropoda</taxon>
        <taxon>Crustacea</taxon>
        <taxon>Multicrustacea</taxon>
        <taxon>Malacostraca</taxon>
        <taxon>Eumalacostraca</taxon>
        <taxon>Eucarida</taxon>
        <taxon>Decapoda</taxon>
        <taxon>Pleocyemata</taxon>
        <taxon>Brachyura</taxon>
        <taxon>Eubrachyura</taxon>
        <taxon>Portunoidea</taxon>
        <taxon>Portunidae</taxon>
        <taxon>Portuninae</taxon>
        <taxon>Portunus</taxon>
    </lineage>
</organism>
<accession>A0A5B7D4Y0</accession>
<dbReference type="Proteomes" id="UP000324222">
    <property type="component" value="Unassembled WGS sequence"/>
</dbReference>
<dbReference type="EMBL" id="VSRR010000510">
    <property type="protein sequence ID" value="MPC16485.1"/>
    <property type="molecule type" value="Genomic_DNA"/>
</dbReference>
<proteinExistence type="predicted"/>
<gene>
    <name evidence="1" type="ORF">E2C01_009310</name>
</gene>
<evidence type="ECO:0000313" key="2">
    <source>
        <dbReference type="Proteomes" id="UP000324222"/>
    </source>
</evidence>
<comment type="caution">
    <text evidence="1">The sequence shown here is derived from an EMBL/GenBank/DDBJ whole genome shotgun (WGS) entry which is preliminary data.</text>
</comment>
<reference evidence="1 2" key="1">
    <citation type="submission" date="2019-05" db="EMBL/GenBank/DDBJ databases">
        <title>Another draft genome of Portunus trituberculatus and its Hox gene families provides insights of decapod evolution.</title>
        <authorList>
            <person name="Jeong J.-H."/>
            <person name="Song I."/>
            <person name="Kim S."/>
            <person name="Choi T."/>
            <person name="Kim D."/>
            <person name="Ryu S."/>
            <person name="Kim W."/>
        </authorList>
    </citation>
    <scope>NUCLEOTIDE SEQUENCE [LARGE SCALE GENOMIC DNA]</scope>
    <source>
        <tissue evidence="1">Muscle</tissue>
    </source>
</reference>
<protein>
    <submittedName>
        <fullName evidence="1">Uncharacterized protein</fullName>
    </submittedName>
</protein>
<keyword evidence="2" id="KW-1185">Reference proteome</keyword>
<evidence type="ECO:0000313" key="1">
    <source>
        <dbReference type="EMBL" id="MPC16485.1"/>
    </source>
</evidence>
<sequence>MENARARQEDQSMQCYKEQLSDCDWLWLTHRTHQCSTPHNTKEERLQALCDFVSAGQPL</sequence>
<name>A0A5B7D4Y0_PORTR</name>
<dbReference type="AlphaFoldDB" id="A0A5B7D4Y0"/>